<feature type="compositionally biased region" description="Polar residues" evidence="2">
    <location>
        <begin position="710"/>
        <end position="735"/>
    </location>
</feature>
<feature type="coiled-coil region" evidence="1">
    <location>
        <begin position="275"/>
        <end position="323"/>
    </location>
</feature>
<dbReference type="AlphaFoldDB" id="A0A6G0Z4P6"/>
<feature type="compositionally biased region" description="Gly residues" evidence="2">
    <location>
        <begin position="112"/>
        <end position="128"/>
    </location>
</feature>
<feature type="region of interest" description="Disordered" evidence="2">
    <location>
        <begin position="346"/>
        <end position="377"/>
    </location>
</feature>
<keyword evidence="3" id="KW-0430">Lectin</keyword>
<comment type="caution">
    <text evidence="3">The sequence shown here is derived from an EMBL/GenBank/DDBJ whole genome shotgun (WGS) entry which is preliminary data.</text>
</comment>
<feature type="region of interest" description="Disordered" evidence="2">
    <location>
        <begin position="873"/>
        <end position="898"/>
    </location>
</feature>
<feature type="non-terminal residue" evidence="3">
    <location>
        <position position="934"/>
    </location>
</feature>
<evidence type="ECO:0000256" key="2">
    <source>
        <dbReference type="SAM" id="MobiDB-lite"/>
    </source>
</evidence>
<feature type="compositionally biased region" description="Low complexity" evidence="2">
    <location>
        <begin position="694"/>
        <end position="709"/>
    </location>
</feature>
<gene>
    <name evidence="3" type="ORF">FWK35_00032363</name>
</gene>
<feature type="region of interest" description="Disordered" evidence="2">
    <location>
        <begin position="415"/>
        <end position="458"/>
    </location>
</feature>
<accession>A0A6G0Z4P6</accession>
<feature type="compositionally biased region" description="Low complexity" evidence="2">
    <location>
        <begin position="808"/>
        <end position="818"/>
    </location>
</feature>
<organism evidence="3 4">
    <name type="scientific">Aphis craccivora</name>
    <name type="common">Cowpea aphid</name>
    <dbReference type="NCBI Taxonomy" id="307492"/>
    <lineage>
        <taxon>Eukaryota</taxon>
        <taxon>Metazoa</taxon>
        <taxon>Ecdysozoa</taxon>
        <taxon>Arthropoda</taxon>
        <taxon>Hexapoda</taxon>
        <taxon>Insecta</taxon>
        <taxon>Pterygota</taxon>
        <taxon>Neoptera</taxon>
        <taxon>Paraneoptera</taxon>
        <taxon>Hemiptera</taxon>
        <taxon>Sternorrhyncha</taxon>
        <taxon>Aphidomorpha</taxon>
        <taxon>Aphidoidea</taxon>
        <taxon>Aphididae</taxon>
        <taxon>Aphidini</taxon>
        <taxon>Aphis</taxon>
        <taxon>Aphis</taxon>
    </lineage>
</organism>
<evidence type="ECO:0000256" key="1">
    <source>
        <dbReference type="SAM" id="Coils"/>
    </source>
</evidence>
<dbReference type="EMBL" id="VUJU01001410">
    <property type="protein sequence ID" value="KAF0765394.1"/>
    <property type="molecule type" value="Genomic_DNA"/>
</dbReference>
<dbReference type="GO" id="GO:0030246">
    <property type="term" value="F:carbohydrate binding"/>
    <property type="evidence" value="ECO:0007669"/>
    <property type="project" value="UniProtKB-KW"/>
</dbReference>
<feature type="compositionally biased region" description="Low complexity" evidence="2">
    <location>
        <begin position="174"/>
        <end position="185"/>
    </location>
</feature>
<evidence type="ECO:0000313" key="4">
    <source>
        <dbReference type="Proteomes" id="UP000478052"/>
    </source>
</evidence>
<feature type="region of interest" description="Disordered" evidence="2">
    <location>
        <begin position="71"/>
        <end position="192"/>
    </location>
</feature>
<feature type="compositionally biased region" description="Polar residues" evidence="2">
    <location>
        <begin position="826"/>
        <end position="837"/>
    </location>
</feature>
<feature type="compositionally biased region" description="Polar residues" evidence="2">
    <location>
        <begin position="158"/>
        <end position="168"/>
    </location>
</feature>
<evidence type="ECO:0000313" key="3">
    <source>
        <dbReference type="EMBL" id="KAF0765394.1"/>
    </source>
</evidence>
<protein>
    <submittedName>
        <fullName evidence="3">Ricin B-type lectin domain-containing protein</fullName>
    </submittedName>
</protein>
<dbReference type="OrthoDB" id="1684102at2759"/>
<dbReference type="PROSITE" id="PS50231">
    <property type="entry name" value="RICIN_B_LECTIN"/>
    <property type="match status" value="1"/>
</dbReference>
<reference evidence="3 4" key="1">
    <citation type="submission" date="2019-08" db="EMBL/GenBank/DDBJ databases">
        <title>Whole genome of Aphis craccivora.</title>
        <authorList>
            <person name="Voronova N.V."/>
            <person name="Shulinski R.S."/>
            <person name="Bandarenka Y.V."/>
            <person name="Zhorov D.G."/>
            <person name="Warner D."/>
        </authorList>
    </citation>
    <scope>NUCLEOTIDE SEQUENCE [LARGE SCALE GENOMIC DNA]</scope>
    <source>
        <strain evidence="3">180601</strain>
        <tissue evidence="3">Whole Body</tissue>
    </source>
</reference>
<feature type="compositionally biased region" description="Polar residues" evidence="2">
    <location>
        <begin position="669"/>
        <end position="684"/>
    </location>
</feature>
<sequence length="934" mass="100735">MLRRASSPCGMDCRGDELIQHNNRTAAQAVPFQYLINEQAKSILALQELQNEVGALLEFRDLVMDTFPHLRHKQASSPEPSSGSQGVGSGESRWEPGVRVRRKLQGPSSGWIAGGGAGSGSGGSGGVGLVAASGAAPRSRSNSHGKGPKSGEPAAASSVGTVQDSGFCTESKDSSSTSSRTTMTTKNCGKDDDEDELWSLLEMIQDKGTKLKLEVESLQNRLLVDDERLRRRRRRLRLRPCRSVDDLQSGPLDGEDLQRTCCTTGADYDVFRAHVAIVKRERDALLDRVTEMEAESLSNAAQIHRLLAELKAVVCENRELEERLCGGKSPSAAAAIAAETVAARKSSSSHNGSAGGFAPVQPESSTGPSSSSAGRDAFYTPSQHSACNLSSIELQCGKLHDGSSSASCASLSSSSAIVDDDHDGQDRHRSRRVLLVRPSDPISRNLEGRAQSPPLQDIGSPTFAKRLGALDGVVSSPGDRIGKPHAPGFGTPLPKRTLAAILKTFNPIELQRHLITVVFKLLRFEASRDVFNYYTLYCRQYEKLENINLVRQMEMLNISKSNVSNELNKSKEDNEELKFQLEEKRIELEGTMARVRLLQLHQEQQQHGPVVAGSQSAGTAATATANNQWLDLVPSNPILPQIALPGTPSALVSTPHTNNNHHLNHSQDENGGSSSTESAHQTRSGGRHGSQHQPSKIPVVKPSSCPVPSRTTSSYRGDAQQCQSWTKCKSDQSLPRNWESINNRSNGGSSIGSGVGFGVKQRGGNKASADSSQNHHPQQQHRSRRDSSGGGASLTRARSQNNHAHQRGSVGSSSSSSVAMTKDFNRTSSAAGHQLQQPAADDTNKPAAKKLFRRRNLVRQSRGLIEACKKPVLPAVDEVQEPPDSMAVRPRDLDDRDDDEFFFDSIESSLATSACSSRPPPPECDSIDLSQPDS</sequence>
<name>A0A6G0Z4P6_APHCR</name>
<keyword evidence="4" id="KW-1185">Reference proteome</keyword>
<keyword evidence="1" id="KW-0175">Coiled coil</keyword>
<dbReference type="Proteomes" id="UP000478052">
    <property type="component" value="Unassembled WGS sequence"/>
</dbReference>
<feature type="region of interest" description="Disordered" evidence="2">
    <location>
        <begin position="911"/>
        <end position="934"/>
    </location>
</feature>
<feature type="coiled-coil region" evidence="1">
    <location>
        <begin position="560"/>
        <end position="594"/>
    </location>
</feature>
<proteinExistence type="predicted"/>
<feature type="region of interest" description="Disordered" evidence="2">
    <location>
        <begin position="647"/>
        <end position="854"/>
    </location>
</feature>